<reference evidence="7" key="1">
    <citation type="submission" date="2023-01" db="EMBL/GenBank/DDBJ databases">
        <title>Key to firefly adult light organ development and bioluminescence: homeobox transcription factors regulate luciferase expression and transportation to peroxisome.</title>
        <authorList>
            <person name="Fu X."/>
        </authorList>
    </citation>
    <scope>NUCLEOTIDE SEQUENCE [LARGE SCALE GENOMIC DNA]</scope>
</reference>
<comment type="similarity">
    <text evidence="2">Belongs to the PET117 family.</text>
</comment>
<dbReference type="GO" id="GO:0033617">
    <property type="term" value="P:mitochondrial respiratory chain complex IV assembly"/>
    <property type="evidence" value="ECO:0007669"/>
    <property type="project" value="TreeGrafter"/>
</dbReference>
<keyword evidence="4" id="KW-0496">Mitochondrion</keyword>
<keyword evidence="5" id="KW-0812">Transmembrane</keyword>
<name>A0AAN7P2V4_9COLE</name>
<feature type="transmembrane region" description="Helical" evidence="5">
    <location>
        <begin position="6"/>
        <end position="25"/>
    </location>
</feature>
<organism evidence="6 7">
    <name type="scientific">Aquatica leii</name>
    <dbReference type="NCBI Taxonomy" id="1421715"/>
    <lineage>
        <taxon>Eukaryota</taxon>
        <taxon>Metazoa</taxon>
        <taxon>Ecdysozoa</taxon>
        <taxon>Arthropoda</taxon>
        <taxon>Hexapoda</taxon>
        <taxon>Insecta</taxon>
        <taxon>Pterygota</taxon>
        <taxon>Neoptera</taxon>
        <taxon>Endopterygota</taxon>
        <taxon>Coleoptera</taxon>
        <taxon>Polyphaga</taxon>
        <taxon>Elateriformia</taxon>
        <taxon>Elateroidea</taxon>
        <taxon>Lampyridae</taxon>
        <taxon>Luciolinae</taxon>
        <taxon>Aquatica</taxon>
    </lineage>
</organism>
<gene>
    <name evidence="6" type="ORF">RN001_012311</name>
</gene>
<evidence type="ECO:0000256" key="5">
    <source>
        <dbReference type="SAM" id="Phobius"/>
    </source>
</evidence>
<dbReference type="Pfam" id="PF15786">
    <property type="entry name" value="PET117"/>
    <property type="match status" value="1"/>
</dbReference>
<dbReference type="PANTHER" id="PTHR28163">
    <property type="entry name" value="PROTEIN PET117 HOMOLOG, MITOCHONDRIAL"/>
    <property type="match status" value="1"/>
</dbReference>
<evidence type="ECO:0000313" key="7">
    <source>
        <dbReference type="Proteomes" id="UP001353858"/>
    </source>
</evidence>
<protein>
    <recommendedName>
        <fullName evidence="8">Protein PET117 homolog, mitochondrial</fullName>
    </recommendedName>
</protein>
<keyword evidence="7" id="KW-1185">Reference proteome</keyword>
<evidence type="ECO:0000313" key="6">
    <source>
        <dbReference type="EMBL" id="KAK4875889.1"/>
    </source>
</evidence>
<keyword evidence="5" id="KW-0472">Membrane</keyword>
<dbReference type="AlphaFoldDB" id="A0AAN7P2V4"/>
<comment type="caution">
    <text evidence="6">The sequence shown here is derived from an EMBL/GenBank/DDBJ whole genome shotgun (WGS) entry which is preliminary data.</text>
</comment>
<dbReference type="GO" id="GO:0005739">
    <property type="term" value="C:mitochondrion"/>
    <property type="evidence" value="ECO:0007669"/>
    <property type="project" value="UniProtKB-SubCell"/>
</dbReference>
<sequence length="77" mass="8971">MSITSKLVLSAATITSVSIIGYVHFKQQLDRAKLHEGVLLDIERQQRRKAENIYMLQQQKDITKQLKQSNPDYINER</sequence>
<evidence type="ECO:0000256" key="1">
    <source>
        <dbReference type="ARBA" id="ARBA00004173"/>
    </source>
</evidence>
<dbReference type="PANTHER" id="PTHR28163:SF1">
    <property type="entry name" value="PROTEIN PET117 HOMOLOG, MITOCHONDRIAL"/>
    <property type="match status" value="1"/>
</dbReference>
<keyword evidence="5" id="KW-1133">Transmembrane helix</keyword>
<evidence type="ECO:0008006" key="8">
    <source>
        <dbReference type="Google" id="ProtNLM"/>
    </source>
</evidence>
<evidence type="ECO:0000256" key="2">
    <source>
        <dbReference type="ARBA" id="ARBA00008197"/>
    </source>
</evidence>
<keyword evidence="3" id="KW-0809">Transit peptide</keyword>
<evidence type="ECO:0000256" key="4">
    <source>
        <dbReference type="ARBA" id="ARBA00023128"/>
    </source>
</evidence>
<evidence type="ECO:0000256" key="3">
    <source>
        <dbReference type="ARBA" id="ARBA00022946"/>
    </source>
</evidence>
<comment type="subcellular location">
    <subcellularLocation>
        <location evidence="1">Mitochondrion</location>
    </subcellularLocation>
</comment>
<dbReference type="Proteomes" id="UP001353858">
    <property type="component" value="Unassembled WGS sequence"/>
</dbReference>
<dbReference type="InterPro" id="IPR031568">
    <property type="entry name" value="Pet117"/>
</dbReference>
<proteinExistence type="inferred from homology"/>
<accession>A0AAN7P2V4</accession>
<dbReference type="EMBL" id="JARPUR010000005">
    <property type="protein sequence ID" value="KAK4875889.1"/>
    <property type="molecule type" value="Genomic_DNA"/>
</dbReference>